<sequence length="116" mass="11960">MDDDEDAPAEDPASPGSGWWGLFGAGVVDLVAATRALAASDDARGPRVDPAVVESMARKLGDVRVALDEAGPEICGLVDADVVPGLDRALRDLEAQVRRTCALRGGLADARGPDLP</sequence>
<dbReference type="Proteomes" id="UP001268819">
    <property type="component" value="Unassembled WGS sequence"/>
</dbReference>
<proteinExistence type="predicted"/>
<organism evidence="1 2">
    <name type="scientific">Saccharothrix longispora</name>
    <dbReference type="NCBI Taxonomy" id="33920"/>
    <lineage>
        <taxon>Bacteria</taxon>
        <taxon>Bacillati</taxon>
        <taxon>Actinomycetota</taxon>
        <taxon>Actinomycetes</taxon>
        <taxon>Pseudonocardiales</taxon>
        <taxon>Pseudonocardiaceae</taxon>
        <taxon>Saccharothrix</taxon>
    </lineage>
</organism>
<comment type="caution">
    <text evidence="1">The sequence shown here is derived from an EMBL/GenBank/DDBJ whole genome shotgun (WGS) entry which is preliminary data.</text>
</comment>
<gene>
    <name evidence="1" type="ORF">J2S66_000070</name>
</gene>
<dbReference type="EMBL" id="JAVDSG010000001">
    <property type="protein sequence ID" value="MDR6591686.1"/>
    <property type="molecule type" value="Genomic_DNA"/>
</dbReference>
<reference evidence="1 2" key="1">
    <citation type="submission" date="2023-07" db="EMBL/GenBank/DDBJ databases">
        <title>Sequencing the genomes of 1000 actinobacteria strains.</title>
        <authorList>
            <person name="Klenk H.-P."/>
        </authorList>
    </citation>
    <scope>NUCLEOTIDE SEQUENCE [LARGE SCALE GENOMIC DNA]</scope>
    <source>
        <strain evidence="1 2">DSM 43749</strain>
    </source>
</reference>
<keyword evidence="2" id="KW-1185">Reference proteome</keyword>
<name>A0ABU1PMA8_9PSEU</name>
<dbReference type="RefSeq" id="WP_310302158.1">
    <property type="nucleotide sequence ID" value="NZ_BAAAXB010000001.1"/>
</dbReference>
<evidence type="ECO:0000313" key="2">
    <source>
        <dbReference type="Proteomes" id="UP001268819"/>
    </source>
</evidence>
<evidence type="ECO:0000313" key="1">
    <source>
        <dbReference type="EMBL" id="MDR6591686.1"/>
    </source>
</evidence>
<accession>A0ABU1PMA8</accession>
<protein>
    <submittedName>
        <fullName evidence="1">Uncharacterized protein</fullName>
    </submittedName>
</protein>